<feature type="transmembrane region" description="Helical" evidence="6">
    <location>
        <begin position="38"/>
        <end position="60"/>
    </location>
</feature>
<dbReference type="InterPro" id="IPR003844">
    <property type="entry name" value="UPF0060"/>
</dbReference>
<protein>
    <submittedName>
        <fullName evidence="7">Uncharacterized protein</fullName>
    </submittedName>
</protein>
<evidence type="ECO:0000256" key="6">
    <source>
        <dbReference type="HAMAP-Rule" id="MF_00010"/>
    </source>
</evidence>
<reference evidence="7 8" key="2">
    <citation type="journal article" date="2015" name="Genome Announc.">
        <title>Genome Sequence of Anoxybacillus flavithermus Strain AK1, a Thermophile Isolated from a Hot Spring in Saudi Arabia.</title>
        <authorList>
            <person name="Khalil A."/>
            <person name="Sivakumar N."/>
            <person name="Qarawi S."/>
        </authorList>
    </citation>
    <scope>NUCLEOTIDE SEQUENCE [LARGE SCALE GENOMIC DNA]</scope>
    <source>
        <strain evidence="7 8">AK1</strain>
    </source>
</reference>
<evidence type="ECO:0000256" key="1">
    <source>
        <dbReference type="ARBA" id="ARBA00004127"/>
    </source>
</evidence>
<name>M8D1W4_9BACL</name>
<evidence type="ECO:0000256" key="2">
    <source>
        <dbReference type="ARBA" id="ARBA00022475"/>
    </source>
</evidence>
<dbReference type="Pfam" id="PF02694">
    <property type="entry name" value="UPF0060"/>
    <property type="match status" value="1"/>
</dbReference>
<keyword evidence="4 6" id="KW-1133">Transmembrane helix</keyword>
<dbReference type="GO" id="GO:0005886">
    <property type="term" value="C:plasma membrane"/>
    <property type="evidence" value="ECO:0007669"/>
    <property type="project" value="UniProtKB-SubCell"/>
</dbReference>
<accession>M8D1W4</accession>
<feature type="transmembrane region" description="Helical" evidence="6">
    <location>
        <begin position="67"/>
        <end position="86"/>
    </location>
</feature>
<feature type="transmembrane region" description="Helical" evidence="6">
    <location>
        <begin position="92"/>
        <end position="111"/>
    </location>
</feature>
<dbReference type="Gene3D" id="1.10.3730.20">
    <property type="match status" value="1"/>
</dbReference>
<comment type="similarity">
    <text evidence="6">Belongs to the UPF0060 family.</text>
</comment>
<dbReference type="SUPFAM" id="SSF103481">
    <property type="entry name" value="Multidrug resistance efflux transporter EmrE"/>
    <property type="match status" value="1"/>
</dbReference>
<sequence>MKTRSENMNAVILFLLAGLAEIGGGYLIWLSLREGKSVMYGILGGVCLALYGVIATFQSFPSFGRVYAAYGGVFIVLSLLWGWWVDKKTPDMYDWLGGAICLIGVGVMLLAPRS</sequence>
<dbReference type="EMBL" id="APCD01000038">
    <property type="protein sequence ID" value="EMT44821.1"/>
    <property type="molecule type" value="Genomic_DNA"/>
</dbReference>
<comment type="caution">
    <text evidence="7">The sequence shown here is derived from an EMBL/GenBank/DDBJ whole genome shotgun (WGS) entry which is preliminary data.</text>
</comment>
<dbReference type="NCBIfam" id="NF002586">
    <property type="entry name" value="PRK02237.1"/>
    <property type="match status" value="1"/>
</dbReference>
<organism evidence="7 8">
    <name type="scientific">Anoxybacillus flavithermus AK1</name>
    <dbReference type="NCBI Taxonomy" id="1297581"/>
    <lineage>
        <taxon>Bacteria</taxon>
        <taxon>Bacillati</taxon>
        <taxon>Bacillota</taxon>
        <taxon>Bacilli</taxon>
        <taxon>Bacillales</taxon>
        <taxon>Anoxybacillaceae</taxon>
        <taxon>Anoxybacillus</taxon>
    </lineage>
</organism>
<keyword evidence="5 6" id="KW-0472">Membrane</keyword>
<evidence type="ECO:0000256" key="3">
    <source>
        <dbReference type="ARBA" id="ARBA00022692"/>
    </source>
</evidence>
<dbReference type="PANTHER" id="PTHR36116:SF1">
    <property type="entry name" value="UPF0060 MEMBRANE PROTEIN YNFA"/>
    <property type="match status" value="1"/>
</dbReference>
<dbReference type="HAMAP" id="MF_00010">
    <property type="entry name" value="UPF0060"/>
    <property type="match status" value="1"/>
</dbReference>
<evidence type="ECO:0000313" key="7">
    <source>
        <dbReference type="EMBL" id="EMT44821.1"/>
    </source>
</evidence>
<comment type="subcellular location">
    <subcellularLocation>
        <location evidence="6">Cell membrane</location>
        <topology evidence="6">Multi-pass membrane protein</topology>
    </subcellularLocation>
    <subcellularLocation>
        <location evidence="1">Endomembrane system</location>
        <topology evidence="1">Multi-pass membrane protein</topology>
    </subcellularLocation>
</comment>
<dbReference type="PANTHER" id="PTHR36116">
    <property type="entry name" value="UPF0060 MEMBRANE PROTEIN YNFA"/>
    <property type="match status" value="1"/>
</dbReference>
<dbReference type="Proteomes" id="UP000012085">
    <property type="component" value="Unassembled WGS sequence"/>
</dbReference>
<dbReference type="InterPro" id="IPR037185">
    <property type="entry name" value="EmrE-like"/>
</dbReference>
<evidence type="ECO:0000256" key="4">
    <source>
        <dbReference type="ARBA" id="ARBA00022989"/>
    </source>
</evidence>
<gene>
    <name evidence="7" type="ORF">H919_13345</name>
</gene>
<dbReference type="PATRIC" id="fig|1297581.3.peg.2689"/>
<feature type="transmembrane region" description="Helical" evidence="6">
    <location>
        <begin position="12"/>
        <end position="32"/>
    </location>
</feature>
<keyword evidence="3 6" id="KW-0812">Transmembrane</keyword>
<keyword evidence="2 6" id="KW-1003">Cell membrane</keyword>
<dbReference type="AlphaFoldDB" id="M8D1W4"/>
<evidence type="ECO:0000313" key="8">
    <source>
        <dbReference type="Proteomes" id="UP000012085"/>
    </source>
</evidence>
<reference evidence="7 8" key="1">
    <citation type="submission" date="2013-03" db="EMBL/GenBank/DDBJ databases">
        <title>Assembly of a new bacterial strain Anoxybacillus flavithermus AK1.</title>
        <authorList>
            <person name="Rajan I."/>
            <person name="PoliReddy D."/>
            <person name="Sugumar T."/>
            <person name="Rathinam K."/>
            <person name="Alqarawi S."/>
            <person name="Khalil A.B."/>
            <person name="Sivakumar N."/>
        </authorList>
    </citation>
    <scope>NUCLEOTIDE SEQUENCE [LARGE SCALE GENOMIC DNA]</scope>
    <source>
        <strain evidence="7 8">AK1</strain>
    </source>
</reference>
<proteinExistence type="inferred from homology"/>
<evidence type="ECO:0000256" key="5">
    <source>
        <dbReference type="ARBA" id="ARBA00023136"/>
    </source>
</evidence>